<dbReference type="Pfam" id="PF11007">
    <property type="entry name" value="CotJA"/>
    <property type="match status" value="1"/>
</dbReference>
<evidence type="ECO:0000313" key="1">
    <source>
        <dbReference type="EMBL" id="SDJ66925.1"/>
    </source>
</evidence>
<sequence length="75" mass="8805">MFTQRKYYTPYISPYDPCKPIEIKSYDTPPQLYIGMQPPGLPQYATAREALYRGTLWPLLYSPYSSPYERGEDDD</sequence>
<dbReference type="AlphaFoldDB" id="A0A1G8VNE6"/>
<dbReference type="OrthoDB" id="2376696at2"/>
<organism evidence="1 2">
    <name type="scientific">Sediminibacillus albus</name>
    <dbReference type="NCBI Taxonomy" id="407036"/>
    <lineage>
        <taxon>Bacteria</taxon>
        <taxon>Bacillati</taxon>
        <taxon>Bacillota</taxon>
        <taxon>Bacilli</taxon>
        <taxon>Bacillales</taxon>
        <taxon>Bacillaceae</taxon>
        <taxon>Sediminibacillus</taxon>
    </lineage>
</organism>
<dbReference type="InterPro" id="IPR020256">
    <property type="entry name" value="Spore_coat_CotJA"/>
</dbReference>
<protein>
    <submittedName>
        <fullName evidence="1">Spore coat protein JA</fullName>
    </submittedName>
</protein>
<dbReference type="RefSeq" id="WP_093210336.1">
    <property type="nucleotide sequence ID" value="NZ_FNFL01000001.1"/>
</dbReference>
<dbReference type="EMBL" id="FNFL01000001">
    <property type="protein sequence ID" value="SDJ66925.1"/>
    <property type="molecule type" value="Genomic_DNA"/>
</dbReference>
<keyword evidence="1" id="KW-0167">Capsid protein</keyword>
<gene>
    <name evidence="1" type="ORF">SAMN05216243_0198</name>
</gene>
<accession>A0A1G8VNE6</accession>
<keyword evidence="2" id="KW-1185">Reference proteome</keyword>
<reference evidence="1 2" key="1">
    <citation type="submission" date="2016-10" db="EMBL/GenBank/DDBJ databases">
        <authorList>
            <person name="de Groot N.N."/>
        </authorList>
    </citation>
    <scope>NUCLEOTIDE SEQUENCE [LARGE SCALE GENOMIC DNA]</scope>
    <source>
        <strain evidence="1 2">CGMCC 1.6502</strain>
    </source>
</reference>
<dbReference type="Proteomes" id="UP000198694">
    <property type="component" value="Unassembled WGS sequence"/>
</dbReference>
<keyword evidence="1" id="KW-0946">Virion</keyword>
<name>A0A1G8VNE6_9BACI</name>
<proteinExistence type="predicted"/>
<evidence type="ECO:0000313" key="2">
    <source>
        <dbReference type="Proteomes" id="UP000198694"/>
    </source>
</evidence>
<dbReference type="STRING" id="407036.SAMN05216243_0198"/>